<feature type="domain" description="Erythromycin biosynthesis protein CIII-like C-terminal" evidence="5">
    <location>
        <begin position="409"/>
        <end position="512"/>
    </location>
</feature>
<accession>A0A1Y2LQN1</accession>
<evidence type="ECO:0000256" key="2">
    <source>
        <dbReference type="SAM" id="MobiDB-lite"/>
    </source>
</evidence>
<dbReference type="PANTHER" id="PTHR48050">
    <property type="entry name" value="STEROL 3-BETA-GLUCOSYLTRANSFERASE"/>
    <property type="match status" value="1"/>
</dbReference>
<dbReference type="FunFam" id="3.40.50.2000:FF:000009">
    <property type="entry name" value="Sterol 3-beta-glucosyltransferase UGT80A2"/>
    <property type="match status" value="1"/>
</dbReference>
<dbReference type="Pfam" id="PF03033">
    <property type="entry name" value="Glyco_transf_28"/>
    <property type="match status" value="1"/>
</dbReference>
<dbReference type="OMA" id="WSQALIP"/>
<gene>
    <name evidence="6" type="ORF">B5807_09269</name>
</gene>
<dbReference type="STRING" id="105696.A0A1Y2LQN1"/>
<dbReference type="Gene3D" id="3.40.50.2000">
    <property type="entry name" value="Glycogen Phosphorylase B"/>
    <property type="match status" value="2"/>
</dbReference>
<dbReference type="InParanoid" id="A0A1Y2LQN1"/>
<feature type="transmembrane region" description="Helical" evidence="3">
    <location>
        <begin position="798"/>
        <end position="818"/>
    </location>
</feature>
<feature type="domain" description="Glycosyltransferase family 28 N-terminal" evidence="4">
    <location>
        <begin position="91"/>
        <end position="252"/>
    </location>
</feature>
<dbReference type="InterPro" id="IPR002213">
    <property type="entry name" value="UDP_glucos_trans"/>
</dbReference>
<keyword evidence="3" id="KW-0812">Transmembrane</keyword>
<name>A0A1Y2LQN1_EPING</name>
<evidence type="ECO:0000313" key="7">
    <source>
        <dbReference type="Proteomes" id="UP000193240"/>
    </source>
</evidence>
<dbReference type="PANTHER" id="PTHR48050:SF13">
    <property type="entry name" value="STEROL 3-BETA-GLUCOSYLTRANSFERASE UGT80A2"/>
    <property type="match status" value="1"/>
</dbReference>
<protein>
    <submittedName>
        <fullName evidence="6">Uncharacterized protein</fullName>
    </submittedName>
</protein>
<sequence>MPLNFSSKQRHGQYHDEKAQSTGRVNTFGQVAINFHQNTAHLRYWFDKLQNDAAACRPAQCARPRRGSTALVDEFVSEKTGTTPRRPRLNIAIHICGSRGDVQPFIPIAKLLQAPPHGHRVRICTHPAFKDFVESNGVEFFSIGGDPEALMAYMVKNPGLLPNMQSVKAGDIGKRRKEMGEMIEGTWRSCIEAGDGMGEKIPALNVDDAEDLFIADAIIANPPSMGHIHCAEKLGIPLHIVFTMPWSPTKAFHHPLAAMEYGEVETSMANYFSFGIMELLTWQGLGDIINKFRQQTLNLDAISPLWGHQLIPRLRVPYSYLWSQALIPRPSDWGPHISITGFSFLDAGSNYTPPQDLADFLAAGPAPVYIGFGSIVVNDPVGLTKLIFEAVKLAKVRAIVSKGWGGVGAGEVPDDVYLIGNCPHDWLFQRVSCVVHHGGAGTTAAGIALGKPTVVVPFFGDQPFWGQMIAKAGAGPVPVPFKQMTAQSLSESITFALKDEVKIAVQKMADSIAEEDGSGGTVCDFERKLGIDEMRCHLCPERLALWRDKQSGAHLSGFAAVVLCERKIVDPKHLRLLRHRHWYTHEGAEGPSVGVVAAFGGLMTSFSTDTAEFSHRLKKKSHHEDVETLARTVTNGAEENFDPKKGITSKQFHHLAYRMAKKSYEDDYVKNFTKPNAAPALVAVRRKVEERKAKGGRGFQITSATAHYVGDLAVTGVKAPVALFYNLANGFRNLPSYAIKNDPARRRDEITSFGSGCKLAGKEFAFGMGDAFIGTVRHPYLGAKQEGPLGFGKGVGRGLAGFFFHFMAAVFGLPGYFLKGIERELLKRHLTAVQAEIFLIQLRRSSLEFRRSSEDERAEVVEKWKVLEARISQHGRK</sequence>
<dbReference type="GO" id="GO:0005975">
    <property type="term" value="P:carbohydrate metabolic process"/>
    <property type="evidence" value="ECO:0007669"/>
    <property type="project" value="InterPro"/>
</dbReference>
<dbReference type="GO" id="GO:0016906">
    <property type="term" value="F:sterol 3-beta-glucosyltransferase activity"/>
    <property type="evidence" value="ECO:0007669"/>
    <property type="project" value="UniProtKB-ARBA"/>
</dbReference>
<dbReference type="Proteomes" id="UP000193240">
    <property type="component" value="Unassembled WGS sequence"/>
</dbReference>
<evidence type="ECO:0000259" key="5">
    <source>
        <dbReference type="Pfam" id="PF06722"/>
    </source>
</evidence>
<evidence type="ECO:0000259" key="4">
    <source>
        <dbReference type="Pfam" id="PF03033"/>
    </source>
</evidence>
<dbReference type="Pfam" id="PF06722">
    <property type="entry name" value="EryCIII-like_C"/>
    <property type="match status" value="1"/>
</dbReference>
<dbReference type="FunFam" id="3.40.50.2000:FF:000268">
    <property type="entry name" value="Glycosyltransferase family 1 protein"/>
    <property type="match status" value="1"/>
</dbReference>
<keyword evidence="1" id="KW-0808">Transferase</keyword>
<dbReference type="SUPFAM" id="SSF53756">
    <property type="entry name" value="UDP-Glycosyltransferase/glycogen phosphorylase"/>
    <property type="match status" value="1"/>
</dbReference>
<proteinExistence type="predicted"/>
<organism evidence="6 7">
    <name type="scientific">Epicoccum nigrum</name>
    <name type="common">Soil fungus</name>
    <name type="synonym">Epicoccum purpurascens</name>
    <dbReference type="NCBI Taxonomy" id="105696"/>
    <lineage>
        <taxon>Eukaryota</taxon>
        <taxon>Fungi</taxon>
        <taxon>Dikarya</taxon>
        <taxon>Ascomycota</taxon>
        <taxon>Pezizomycotina</taxon>
        <taxon>Dothideomycetes</taxon>
        <taxon>Pleosporomycetidae</taxon>
        <taxon>Pleosporales</taxon>
        <taxon>Pleosporineae</taxon>
        <taxon>Didymellaceae</taxon>
        <taxon>Epicoccum</taxon>
    </lineage>
</organism>
<feature type="region of interest" description="Disordered" evidence="2">
    <location>
        <begin position="1"/>
        <end position="22"/>
    </location>
</feature>
<reference evidence="6 7" key="1">
    <citation type="journal article" date="2017" name="Genome Announc.">
        <title>Genome sequence of the saprophytic ascomycete Epicoccum nigrum ICMP 19927 strain isolated from New Zealand.</title>
        <authorList>
            <person name="Fokin M."/>
            <person name="Fleetwood D."/>
            <person name="Weir B.S."/>
            <person name="Villas-Boas S.G."/>
        </authorList>
    </citation>
    <scope>NUCLEOTIDE SEQUENCE [LARGE SCALE GENOMIC DNA]</scope>
    <source>
        <strain evidence="6 7">ICMP 19927</strain>
    </source>
</reference>
<dbReference type="AlphaFoldDB" id="A0A1Y2LQN1"/>
<keyword evidence="7" id="KW-1185">Reference proteome</keyword>
<dbReference type="InterPro" id="IPR050426">
    <property type="entry name" value="Glycosyltransferase_28"/>
</dbReference>
<dbReference type="EMBL" id="KZ107855">
    <property type="protein sequence ID" value="OSS45208.1"/>
    <property type="molecule type" value="Genomic_DNA"/>
</dbReference>
<dbReference type="InterPro" id="IPR004276">
    <property type="entry name" value="GlycoTrans_28_N"/>
</dbReference>
<keyword evidence="3" id="KW-1133">Transmembrane helix</keyword>
<evidence type="ECO:0000313" key="6">
    <source>
        <dbReference type="EMBL" id="OSS45208.1"/>
    </source>
</evidence>
<dbReference type="InterPro" id="IPR010610">
    <property type="entry name" value="EryCIII-like_C"/>
</dbReference>
<evidence type="ECO:0000256" key="3">
    <source>
        <dbReference type="SAM" id="Phobius"/>
    </source>
</evidence>
<keyword evidence="3" id="KW-0472">Membrane</keyword>
<evidence type="ECO:0000256" key="1">
    <source>
        <dbReference type="ARBA" id="ARBA00022679"/>
    </source>
</evidence>
<dbReference type="CDD" id="cd03784">
    <property type="entry name" value="GT1_Gtf-like"/>
    <property type="match status" value="1"/>
</dbReference>